<protein>
    <submittedName>
        <fullName evidence="2">Ephrin type-A receptor 8</fullName>
    </submittedName>
</protein>
<gene>
    <name evidence="2" type="ORF">KUDE01_004477</name>
</gene>
<name>A0AAD9CH19_DISEL</name>
<dbReference type="Proteomes" id="UP001228049">
    <property type="component" value="Unassembled WGS sequence"/>
</dbReference>
<keyword evidence="2" id="KW-0675">Receptor</keyword>
<comment type="caution">
    <text evidence="2">The sequence shown here is derived from an EMBL/GenBank/DDBJ whole genome shotgun (WGS) entry which is preliminary data.</text>
</comment>
<evidence type="ECO:0000256" key="1">
    <source>
        <dbReference type="SAM" id="MobiDB-lite"/>
    </source>
</evidence>
<dbReference type="EMBL" id="JASDAP010000006">
    <property type="protein sequence ID" value="KAK1901509.1"/>
    <property type="molecule type" value="Genomic_DNA"/>
</dbReference>
<dbReference type="AlphaFoldDB" id="A0AAD9CH19"/>
<evidence type="ECO:0000313" key="2">
    <source>
        <dbReference type="EMBL" id="KAK1901509.1"/>
    </source>
</evidence>
<feature type="region of interest" description="Disordered" evidence="1">
    <location>
        <begin position="1"/>
        <end position="34"/>
    </location>
</feature>
<sequence length="83" mass="9104">WPGAQIRSGDTAANCTTFANNKRPSRRDDRPASSVTVNLLDTTTISGDWGWLTYPSHGSDNDTQHSPNSDISTDITFQHIVTK</sequence>
<feature type="compositionally biased region" description="Polar residues" evidence="1">
    <location>
        <begin position="64"/>
        <end position="75"/>
    </location>
</feature>
<accession>A0AAD9CH19</accession>
<reference evidence="2" key="1">
    <citation type="submission" date="2023-04" db="EMBL/GenBank/DDBJ databases">
        <title>Chromosome-level genome of Chaenocephalus aceratus.</title>
        <authorList>
            <person name="Park H."/>
        </authorList>
    </citation>
    <scope>NUCLEOTIDE SEQUENCE</scope>
    <source>
        <strain evidence="2">DE</strain>
        <tissue evidence="2">Muscle</tissue>
    </source>
</reference>
<feature type="non-terminal residue" evidence="2">
    <location>
        <position position="1"/>
    </location>
</feature>
<feature type="region of interest" description="Disordered" evidence="1">
    <location>
        <begin position="55"/>
        <end position="75"/>
    </location>
</feature>
<feature type="non-terminal residue" evidence="2">
    <location>
        <position position="83"/>
    </location>
</feature>
<proteinExistence type="predicted"/>
<organism evidence="2 3">
    <name type="scientific">Dissostichus eleginoides</name>
    <name type="common">Patagonian toothfish</name>
    <name type="synonym">Dissostichus amissus</name>
    <dbReference type="NCBI Taxonomy" id="100907"/>
    <lineage>
        <taxon>Eukaryota</taxon>
        <taxon>Metazoa</taxon>
        <taxon>Chordata</taxon>
        <taxon>Craniata</taxon>
        <taxon>Vertebrata</taxon>
        <taxon>Euteleostomi</taxon>
        <taxon>Actinopterygii</taxon>
        <taxon>Neopterygii</taxon>
        <taxon>Teleostei</taxon>
        <taxon>Neoteleostei</taxon>
        <taxon>Acanthomorphata</taxon>
        <taxon>Eupercaria</taxon>
        <taxon>Perciformes</taxon>
        <taxon>Notothenioidei</taxon>
        <taxon>Nototheniidae</taxon>
        <taxon>Dissostichus</taxon>
    </lineage>
</organism>
<evidence type="ECO:0000313" key="3">
    <source>
        <dbReference type="Proteomes" id="UP001228049"/>
    </source>
</evidence>
<keyword evidence="3" id="KW-1185">Reference proteome</keyword>
<feature type="compositionally biased region" description="Polar residues" evidence="1">
    <location>
        <begin position="11"/>
        <end position="22"/>
    </location>
</feature>